<evidence type="ECO:0000256" key="1">
    <source>
        <dbReference type="SAM" id="SignalP"/>
    </source>
</evidence>
<gene>
    <name evidence="2" type="primary">ga15075</name>
    <name evidence="2" type="ORF">PR202_ga15075</name>
</gene>
<dbReference type="AlphaFoldDB" id="A0AAV5CIZ4"/>
<evidence type="ECO:0000313" key="2">
    <source>
        <dbReference type="EMBL" id="GJM98099.1"/>
    </source>
</evidence>
<comment type="caution">
    <text evidence="2">The sequence shown here is derived from an EMBL/GenBank/DDBJ whole genome shotgun (WGS) entry which is preliminary data.</text>
</comment>
<evidence type="ECO:0000313" key="3">
    <source>
        <dbReference type="Proteomes" id="UP001054889"/>
    </source>
</evidence>
<dbReference type="EMBL" id="BQKI01000007">
    <property type="protein sequence ID" value="GJM98099.1"/>
    <property type="molecule type" value="Genomic_DNA"/>
</dbReference>
<dbReference type="Proteomes" id="UP001054889">
    <property type="component" value="Unassembled WGS sequence"/>
</dbReference>
<reference evidence="2" key="1">
    <citation type="journal article" date="2018" name="DNA Res.">
        <title>Multiple hybrid de novo genome assembly of finger millet, an orphan allotetraploid crop.</title>
        <authorList>
            <person name="Hatakeyama M."/>
            <person name="Aluri S."/>
            <person name="Balachadran M.T."/>
            <person name="Sivarajan S.R."/>
            <person name="Patrignani A."/>
            <person name="Gruter S."/>
            <person name="Poveda L."/>
            <person name="Shimizu-Inatsugi R."/>
            <person name="Baeten J."/>
            <person name="Francoijs K.J."/>
            <person name="Nataraja K.N."/>
            <person name="Reddy Y.A.N."/>
            <person name="Phadnis S."/>
            <person name="Ravikumar R.L."/>
            <person name="Schlapbach R."/>
            <person name="Sreeman S.M."/>
            <person name="Shimizu K.K."/>
        </authorList>
    </citation>
    <scope>NUCLEOTIDE SEQUENCE</scope>
</reference>
<evidence type="ECO:0008006" key="4">
    <source>
        <dbReference type="Google" id="ProtNLM"/>
    </source>
</evidence>
<keyword evidence="3" id="KW-1185">Reference proteome</keyword>
<feature type="signal peptide" evidence="1">
    <location>
        <begin position="1"/>
        <end position="25"/>
    </location>
</feature>
<sequence length="85" mass="9342">MKPARLQAFLLLWAAAALLAGFAFASNTQYACEHCRLDFAEGDEHYFRSHPVLVLQTANLPILQVAVAAVRGDRAHTCADEPRGF</sequence>
<reference evidence="2" key="2">
    <citation type="submission" date="2021-12" db="EMBL/GenBank/DDBJ databases">
        <title>Resequencing data analysis of finger millet.</title>
        <authorList>
            <person name="Hatakeyama M."/>
            <person name="Aluri S."/>
            <person name="Balachadran M.T."/>
            <person name="Sivarajan S.R."/>
            <person name="Poveda L."/>
            <person name="Shimizu-Inatsugi R."/>
            <person name="Schlapbach R."/>
            <person name="Sreeman S.M."/>
            <person name="Shimizu K.K."/>
        </authorList>
    </citation>
    <scope>NUCLEOTIDE SEQUENCE</scope>
</reference>
<keyword evidence="1" id="KW-0732">Signal</keyword>
<accession>A0AAV5CIZ4</accession>
<name>A0AAV5CIZ4_ELECO</name>
<organism evidence="2 3">
    <name type="scientific">Eleusine coracana subsp. coracana</name>
    <dbReference type="NCBI Taxonomy" id="191504"/>
    <lineage>
        <taxon>Eukaryota</taxon>
        <taxon>Viridiplantae</taxon>
        <taxon>Streptophyta</taxon>
        <taxon>Embryophyta</taxon>
        <taxon>Tracheophyta</taxon>
        <taxon>Spermatophyta</taxon>
        <taxon>Magnoliopsida</taxon>
        <taxon>Liliopsida</taxon>
        <taxon>Poales</taxon>
        <taxon>Poaceae</taxon>
        <taxon>PACMAD clade</taxon>
        <taxon>Chloridoideae</taxon>
        <taxon>Cynodonteae</taxon>
        <taxon>Eleusininae</taxon>
        <taxon>Eleusine</taxon>
    </lineage>
</organism>
<proteinExistence type="predicted"/>
<feature type="chain" id="PRO_5043585193" description="C2H2-type domain-containing protein" evidence="1">
    <location>
        <begin position="26"/>
        <end position="85"/>
    </location>
</feature>
<protein>
    <recommendedName>
        <fullName evidence="4">C2H2-type domain-containing protein</fullName>
    </recommendedName>
</protein>